<feature type="compositionally biased region" description="Basic and acidic residues" evidence="1">
    <location>
        <begin position="304"/>
        <end position="327"/>
    </location>
</feature>
<protein>
    <recommendedName>
        <fullName evidence="2">Mce/MlaD domain-containing protein</fullName>
    </recommendedName>
</protein>
<name>A0AA48GT64_9BACT</name>
<gene>
    <name evidence="3" type="ORF">METESE_22020</name>
</gene>
<accession>A0AA48GT64</accession>
<sequence length="327" mass="35084">MKLEKDDAKIGLLVFLALAVFAGFVFRRGVSALVTKEAPYEVALEAASDLAEGTEVQLQGLRVGRVRRIALERDGVAYRFLATLALRTDIVLWKGTRAVAVAKPLGGAFVDLQLPPPALRQEVLPPGSRLAGGATASLASLLDTADHVLHNLDGLVGEVHTTFKTRGAGVLLDDPRIARVLTQLEATLATFRDLARDGQGLVQHGEAAVGTADRTLADLDRSLVTVQTLLDTHRGDLDAILVHLAGTLKASEALLQETRALAAEAGPEATTVLKALDRNLRSTEELLELLKAKPSRLVWGRPGQAERDAAARRVQEAREAQRKPQEP</sequence>
<dbReference type="PANTHER" id="PTHR33371:SF4">
    <property type="entry name" value="INTERMEMBRANE PHOSPHOLIPID TRANSPORT SYSTEM BINDING PROTEIN MLAD"/>
    <property type="match status" value="1"/>
</dbReference>
<evidence type="ECO:0000256" key="1">
    <source>
        <dbReference type="SAM" id="MobiDB-lite"/>
    </source>
</evidence>
<dbReference type="InterPro" id="IPR003399">
    <property type="entry name" value="Mce/MlaD"/>
</dbReference>
<feature type="domain" description="Mce/MlaD" evidence="2">
    <location>
        <begin position="39"/>
        <end position="113"/>
    </location>
</feature>
<dbReference type="Pfam" id="PF02470">
    <property type="entry name" value="MlaD"/>
    <property type="match status" value="1"/>
</dbReference>
<feature type="region of interest" description="Disordered" evidence="1">
    <location>
        <begin position="300"/>
        <end position="327"/>
    </location>
</feature>
<dbReference type="EMBL" id="AP027081">
    <property type="protein sequence ID" value="BDU77244.1"/>
    <property type="molecule type" value="Genomic_DNA"/>
</dbReference>
<evidence type="ECO:0000259" key="2">
    <source>
        <dbReference type="Pfam" id="PF02470"/>
    </source>
</evidence>
<reference evidence="3" key="1">
    <citation type="journal article" date="2023" name="Int. J. Syst. Evol. Microbiol.">
        <title>Mesoterricola silvestris gen. nov., sp. nov., Mesoterricola sediminis sp. nov., Geothrix oryzae sp. nov., Geothrix edaphica sp. nov., Geothrix rubra sp. nov., and Geothrix limicola sp. nov., six novel members of Acidobacteriota isolated from soils.</title>
        <authorList>
            <person name="Itoh H."/>
            <person name="Sugisawa Y."/>
            <person name="Mise K."/>
            <person name="Xu Z."/>
            <person name="Kuniyasu M."/>
            <person name="Ushijima N."/>
            <person name="Kawano K."/>
            <person name="Kobayashi E."/>
            <person name="Shiratori Y."/>
            <person name="Masuda Y."/>
            <person name="Senoo K."/>
        </authorList>
    </citation>
    <scope>NUCLEOTIDE SEQUENCE</scope>
    <source>
        <strain evidence="3">W786</strain>
    </source>
</reference>
<dbReference type="KEGG" id="msea:METESE_22020"/>
<organism evidence="3 4">
    <name type="scientific">Mesoterricola sediminis</name>
    <dbReference type="NCBI Taxonomy" id="2927980"/>
    <lineage>
        <taxon>Bacteria</taxon>
        <taxon>Pseudomonadati</taxon>
        <taxon>Acidobacteriota</taxon>
        <taxon>Holophagae</taxon>
        <taxon>Holophagales</taxon>
        <taxon>Holophagaceae</taxon>
        <taxon>Mesoterricola</taxon>
    </lineage>
</organism>
<dbReference type="InterPro" id="IPR052336">
    <property type="entry name" value="MlaD_Phospholipid_Transporter"/>
</dbReference>
<dbReference type="RefSeq" id="WP_316410190.1">
    <property type="nucleotide sequence ID" value="NZ_AP027081.1"/>
</dbReference>
<proteinExistence type="predicted"/>
<keyword evidence="4" id="KW-1185">Reference proteome</keyword>
<dbReference type="AlphaFoldDB" id="A0AA48GT64"/>
<evidence type="ECO:0000313" key="3">
    <source>
        <dbReference type="EMBL" id="BDU77244.1"/>
    </source>
</evidence>
<evidence type="ECO:0000313" key="4">
    <source>
        <dbReference type="Proteomes" id="UP001228113"/>
    </source>
</evidence>
<dbReference type="PANTHER" id="PTHR33371">
    <property type="entry name" value="INTERMEMBRANE PHOSPHOLIPID TRANSPORT SYSTEM BINDING PROTEIN MLAD-RELATED"/>
    <property type="match status" value="1"/>
</dbReference>
<dbReference type="Proteomes" id="UP001228113">
    <property type="component" value="Chromosome"/>
</dbReference>